<feature type="region of interest" description="Disordered" evidence="1">
    <location>
        <begin position="513"/>
        <end position="533"/>
    </location>
</feature>
<protein>
    <submittedName>
        <fullName evidence="2">Uncharacterized protein</fullName>
    </submittedName>
</protein>
<evidence type="ECO:0000256" key="1">
    <source>
        <dbReference type="SAM" id="MobiDB-lite"/>
    </source>
</evidence>
<evidence type="ECO:0000313" key="3">
    <source>
        <dbReference type="Proteomes" id="UP000094819"/>
    </source>
</evidence>
<organism evidence="2 3">
    <name type="scientific">Cryptococcus wingfieldii CBS 7118</name>
    <dbReference type="NCBI Taxonomy" id="1295528"/>
    <lineage>
        <taxon>Eukaryota</taxon>
        <taxon>Fungi</taxon>
        <taxon>Dikarya</taxon>
        <taxon>Basidiomycota</taxon>
        <taxon>Agaricomycotina</taxon>
        <taxon>Tremellomycetes</taxon>
        <taxon>Tremellales</taxon>
        <taxon>Cryptococcaceae</taxon>
        <taxon>Cryptococcus</taxon>
    </lineage>
</organism>
<dbReference type="EMBL" id="AWGH01000021">
    <property type="protein sequence ID" value="ODN90229.1"/>
    <property type="molecule type" value="Genomic_DNA"/>
</dbReference>
<gene>
    <name evidence="2" type="ORF">L198_06247</name>
</gene>
<reference evidence="2 3" key="1">
    <citation type="submission" date="2016-06" db="EMBL/GenBank/DDBJ databases">
        <title>Evolution of pathogenesis and genome organization in the Tremellales.</title>
        <authorList>
            <person name="Cuomo C."/>
            <person name="Litvintseva A."/>
            <person name="Heitman J."/>
            <person name="Chen Y."/>
            <person name="Sun S."/>
            <person name="Springer D."/>
            <person name="Dromer F."/>
            <person name="Young S."/>
            <person name="Zeng Q."/>
            <person name="Chapman S."/>
            <person name="Gujja S."/>
            <person name="Saif S."/>
            <person name="Birren B."/>
        </authorList>
    </citation>
    <scope>NUCLEOTIDE SEQUENCE [LARGE SCALE GENOMIC DNA]</scope>
    <source>
        <strain evidence="2 3">CBS 7118</strain>
    </source>
</reference>
<evidence type="ECO:0000313" key="2">
    <source>
        <dbReference type="EMBL" id="ODN90229.1"/>
    </source>
</evidence>
<dbReference type="AlphaFoldDB" id="A0A1E3INQ2"/>
<dbReference type="GeneID" id="30195459"/>
<dbReference type="Proteomes" id="UP000094819">
    <property type="component" value="Unassembled WGS sequence"/>
</dbReference>
<sequence length="533" mass="60816">MNPPALFQTLGSHFPRTINENQELINKVDWLVSSRKSSIAISRCYREALSGQSEEVAELKEQILALQQVVSTLNGGEGRKRKRGKAQTWEKNSDIESWVHAGVRRLLGMPETGSKDNFAPEKWPDYDKEEATNGYIQTSEGRALWRPDWGNLKNRFFENLVEAAIKSCLDNQAILEKAKVARPSEVEVRDRVVMYLESIDRKKGNAASVETEWKKIDGRTRSLVKFIKDKWDDLPLSKCREAPLLKAALTEYNGVLRTLYFIEWHETQNPLKVAENVAEDGENIDDLEDAELDDYDDIVEPWWWSEVIRLAVWTAFELWQQSIKRGGRPSVDVFHLPPNYHKLRTTGFRLASGVCAEIEEGEGGGEEIIQPRIKCTKSMINWDVVRPVNSPLIPDESQIPGDVVSATSRHLPTLQQYLLNTQPGILTKVTDKHLKLPPCVESHCLRSMWKGRRRHDGVPYHMKINAARQGERFDNLQEFHEQESASTDRRGRVVWPTDGDAFNDYSDVGFGDVGDFRLDDDGDEDPPLPPTQE</sequence>
<dbReference type="OrthoDB" id="2574270at2759"/>
<proteinExistence type="predicted"/>
<comment type="caution">
    <text evidence="2">The sequence shown here is derived from an EMBL/GenBank/DDBJ whole genome shotgun (WGS) entry which is preliminary data.</text>
</comment>
<name>A0A1E3INQ2_9TREE</name>
<keyword evidence="3" id="KW-1185">Reference proteome</keyword>
<dbReference type="RefSeq" id="XP_019029751.1">
    <property type="nucleotide sequence ID" value="XM_019178313.1"/>
</dbReference>
<accession>A0A1E3INQ2</accession>